<dbReference type="Proteomes" id="UP000321046">
    <property type="component" value="Unassembled WGS sequence"/>
</dbReference>
<dbReference type="EMBL" id="VOSL01000059">
    <property type="protein sequence ID" value="TXD33799.1"/>
    <property type="molecule type" value="Genomic_DNA"/>
</dbReference>
<dbReference type="RefSeq" id="WP_146975619.1">
    <property type="nucleotide sequence ID" value="NZ_VOSL01000059.1"/>
</dbReference>
<gene>
    <name evidence="1" type="ORF">FRC96_15115</name>
</gene>
<protein>
    <submittedName>
        <fullName evidence="1">Uncharacterized protein</fullName>
    </submittedName>
</protein>
<reference evidence="1 2" key="1">
    <citation type="submission" date="2019-08" db="EMBL/GenBank/DDBJ databases">
        <title>Bradymonadales sp. TMQ2.</title>
        <authorList>
            <person name="Liang Q."/>
        </authorList>
    </citation>
    <scope>NUCLEOTIDE SEQUENCE [LARGE SCALE GENOMIC DNA]</scope>
    <source>
        <strain evidence="1 2">TMQ2</strain>
    </source>
</reference>
<comment type="caution">
    <text evidence="1">The sequence shown here is derived from an EMBL/GenBank/DDBJ whole genome shotgun (WGS) entry which is preliminary data.</text>
</comment>
<organism evidence="1 2">
    <name type="scientific">Lujinxingia vulgaris</name>
    <dbReference type="NCBI Taxonomy" id="2600176"/>
    <lineage>
        <taxon>Bacteria</taxon>
        <taxon>Deltaproteobacteria</taxon>
        <taxon>Bradymonadales</taxon>
        <taxon>Lujinxingiaceae</taxon>
        <taxon>Lujinxingia</taxon>
    </lineage>
</organism>
<accession>A0A5C6X987</accession>
<evidence type="ECO:0000313" key="2">
    <source>
        <dbReference type="Proteomes" id="UP000321046"/>
    </source>
</evidence>
<name>A0A5C6X987_9DELT</name>
<evidence type="ECO:0000313" key="1">
    <source>
        <dbReference type="EMBL" id="TXD33799.1"/>
    </source>
</evidence>
<sequence>MPITRDTFDFTIAKQRAGDPSLRELENRIREHFTVGEDGRELSKSSGSIANYLSKLQNGDATWWENFPAACRALADALNVKAEVLPFYQSTAPADRRIPFPEFPELPPFDPLDDEFMPARYTSRCETCGESKPVVLGPFGWTDSQEFQLHTANELIWIQAPTSTDASLLAAHLTVNNPRNIQRPKYFERADIGADTTDTCIVLPQRPGDPGHGTRFAEELARDASANVIVRRALLLPPLTVVATFAPPWKTDTTPNAAIHGWCIAPWDPDHIWRHGYLEWVGSRLDSDGRGGRFNPTETFKWLERHDPDLKRFKTPADLRHICRVAFREGHKALDGFLKTTEVRLWLERTCETLDDTHPRKRSMESKGANAFLSAVERWLLSPHLAWNSSLTAEQWRGLLLSTTQSAIHEDLARLLDQIVESEDREEREKVRDSFDEQRTLDDLLQAYVDLELLVWTHHDQLDAQPQWVLEAFARKLVREEIASGDTSRWGRLAADASRQYFIIEALEELDDAAFKSTLAATLRAFEARNFAHVAALEALFFCAPSRATSPTFASDDILKRLWNTYRDLRNATLGEESNPRMGFLKPLFYRHPKGQDIDFTTLIRLWEWSANVPRPANWQIHQDSWLTPGWADEFPDELPSWFQTFPYDPLVSDDAFSLFNKLLEKIPSEQVAIPTLLLPSLLLTQPDHPKLQPTAPRVVFSDNVASLLKNSELCLRLAHKLTQHTDDEARLNFATLIWRSIIQNYQGTSMPFKTIFSTLETYEELGQIVLDYVPTRTVIEQLPLSDINHNQIQNVLEGFDRHSNEYMGRQLSYDSFNKRLTEPLLKWIFNHYQRLYKDSYLHSFEQLPGSFQSTLPKLPELFLGYAQIGFGFSGDTRDQLWRTSSREVKELIRVLVKESPKHAEYWLWRAPPAEMNWIFELLSQQPELRRRPSFRSLLFDLLPKSGKWGGKLWGWLMEDPRGDGVDS</sequence>
<dbReference type="AlphaFoldDB" id="A0A5C6X987"/>
<proteinExistence type="predicted"/>